<evidence type="ECO:0000313" key="2">
    <source>
        <dbReference type="EMBL" id="NJB67577.1"/>
    </source>
</evidence>
<protein>
    <submittedName>
        <fullName evidence="2">Uncharacterized protein</fullName>
    </submittedName>
</protein>
<name>A0A846QKB4_9BACT</name>
<gene>
    <name evidence="2" type="ORF">GGQ74_001217</name>
</gene>
<feature type="transmembrane region" description="Helical" evidence="1">
    <location>
        <begin position="41"/>
        <end position="72"/>
    </location>
</feature>
<evidence type="ECO:0000256" key="1">
    <source>
        <dbReference type="SAM" id="Phobius"/>
    </source>
</evidence>
<proteinExistence type="predicted"/>
<keyword evidence="3" id="KW-1185">Reference proteome</keyword>
<keyword evidence="1" id="KW-0472">Membrane</keyword>
<keyword evidence="1" id="KW-1133">Transmembrane helix</keyword>
<accession>A0A846QKB4</accession>
<dbReference type="AlphaFoldDB" id="A0A846QKB4"/>
<dbReference type="EMBL" id="JAATJA010000001">
    <property type="protein sequence ID" value="NJB67577.1"/>
    <property type="molecule type" value="Genomic_DNA"/>
</dbReference>
<dbReference type="RefSeq" id="WP_167940622.1">
    <property type="nucleotide sequence ID" value="NZ_JAATJA010000001.1"/>
</dbReference>
<reference evidence="2 3" key="1">
    <citation type="submission" date="2020-03" db="EMBL/GenBank/DDBJ databases">
        <title>Genomic Encyclopedia of Type Strains, Phase IV (KMG-IV): sequencing the most valuable type-strain genomes for metagenomic binning, comparative biology and taxonomic classification.</title>
        <authorList>
            <person name="Goeker M."/>
        </authorList>
    </citation>
    <scope>NUCLEOTIDE SEQUENCE [LARGE SCALE GENOMIC DNA]</scope>
    <source>
        <strain evidence="2 3">DSM 24233</strain>
    </source>
</reference>
<dbReference type="Proteomes" id="UP000580856">
    <property type="component" value="Unassembled WGS sequence"/>
</dbReference>
<comment type="caution">
    <text evidence="2">The sequence shown here is derived from an EMBL/GenBank/DDBJ whole genome shotgun (WGS) entry which is preliminary data.</text>
</comment>
<evidence type="ECO:0000313" key="3">
    <source>
        <dbReference type="Proteomes" id="UP000580856"/>
    </source>
</evidence>
<keyword evidence="1" id="KW-0812">Transmembrane</keyword>
<organism evidence="2 3">
    <name type="scientific">Desulfobaculum xiamenense</name>
    <dbReference type="NCBI Taxonomy" id="995050"/>
    <lineage>
        <taxon>Bacteria</taxon>
        <taxon>Pseudomonadati</taxon>
        <taxon>Thermodesulfobacteriota</taxon>
        <taxon>Desulfovibrionia</taxon>
        <taxon>Desulfovibrionales</taxon>
        <taxon>Desulfovibrionaceae</taxon>
        <taxon>Desulfobaculum</taxon>
    </lineage>
</organism>
<sequence length="75" mass="8266">MIIYAVAIFLVLLLAWHFFLHGLLTDAVHPRLIRTPFAVRVLSLVCFIVALIIVWTLAGISVLTYLAAVLGYGGE</sequence>